<evidence type="ECO:0000313" key="2">
    <source>
        <dbReference type="Proteomes" id="UP000184304"/>
    </source>
</evidence>
<dbReference type="Gene3D" id="3.30.70.100">
    <property type="match status" value="1"/>
</dbReference>
<dbReference type="VEuPathDB" id="FungiDB:ASPTUDRAFT_190448"/>
<organism evidence="1 2">
    <name type="scientific">Aspergillus tubingensis (strain CBS 134.48)</name>
    <dbReference type="NCBI Taxonomy" id="767770"/>
    <lineage>
        <taxon>Eukaryota</taxon>
        <taxon>Fungi</taxon>
        <taxon>Dikarya</taxon>
        <taxon>Ascomycota</taxon>
        <taxon>Pezizomycotina</taxon>
        <taxon>Eurotiomycetes</taxon>
        <taxon>Eurotiomycetidae</taxon>
        <taxon>Eurotiales</taxon>
        <taxon>Aspergillaceae</taxon>
        <taxon>Aspergillus</taxon>
        <taxon>Aspergillus subgen. Circumdati</taxon>
    </lineage>
</organism>
<dbReference type="InterPro" id="IPR011008">
    <property type="entry name" value="Dimeric_a/b-barrel"/>
</dbReference>
<sequence>MANMYLVLLKFKQDVAAATRRGLLQGIFFFFPQKCRGQSQSLYIKGIRAGSEDSPATDSHFSTFIVIELDSIEQRGYYKFMDPIHANIVSRIWPLTNNVTITAIQENGFNSDDTRL</sequence>
<proteinExistence type="predicted"/>
<name>A0A1L9N462_ASPTC</name>
<gene>
    <name evidence="1" type="ORF">ASPTUDRAFT_190448</name>
</gene>
<dbReference type="SUPFAM" id="SSF54909">
    <property type="entry name" value="Dimeric alpha+beta barrel"/>
    <property type="match status" value="1"/>
</dbReference>
<accession>A0A1L9N462</accession>
<dbReference type="OMA" id="ERIMPMV"/>
<evidence type="ECO:0000313" key="1">
    <source>
        <dbReference type="EMBL" id="OJI84034.1"/>
    </source>
</evidence>
<dbReference type="EMBL" id="KV878203">
    <property type="protein sequence ID" value="OJI84034.1"/>
    <property type="molecule type" value="Genomic_DNA"/>
</dbReference>
<dbReference type="STRING" id="767770.A0A1L9N462"/>
<protein>
    <submittedName>
        <fullName evidence="1">Uncharacterized protein</fullName>
    </submittedName>
</protein>
<reference evidence="2" key="1">
    <citation type="journal article" date="2017" name="Genome Biol.">
        <title>Comparative genomics reveals high biological diversity and specific adaptations in the industrially and medically important fungal genus Aspergillus.</title>
        <authorList>
            <person name="de Vries R.P."/>
            <person name="Riley R."/>
            <person name="Wiebenga A."/>
            <person name="Aguilar-Osorio G."/>
            <person name="Amillis S."/>
            <person name="Uchima C.A."/>
            <person name="Anderluh G."/>
            <person name="Asadollahi M."/>
            <person name="Askin M."/>
            <person name="Barry K."/>
            <person name="Battaglia E."/>
            <person name="Bayram O."/>
            <person name="Benocci T."/>
            <person name="Braus-Stromeyer S.A."/>
            <person name="Caldana C."/>
            <person name="Canovas D."/>
            <person name="Cerqueira G.C."/>
            <person name="Chen F."/>
            <person name="Chen W."/>
            <person name="Choi C."/>
            <person name="Clum A."/>
            <person name="Dos Santos R.A."/>
            <person name="Damasio A.R."/>
            <person name="Diallinas G."/>
            <person name="Emri T."/>
            <person name="Fekete E."/>
            <person name="Flipphi M."/>
            <person name="Freyberg S."/>
            <person name="Gallo A."/>
            <person name="Gournas C."/>
            <person name="Habgood R."/>
            <person name="Hainaut M."/>
            <person name="Harispe M.L."/>
            <person name="Henrissat B."/>
            <person name="Hilden K.S."/>
            <person name="Hope R."/>
            <person name="Hossain A."/>
            <person name="Karabika E."/>
            <person name="Karaffa L."/>
            <person name="Karanyi Z."/>
            <person name="Krasevec N."/>
            <person name="Kuo A."/>
            <person name="Kusch H."/>
            <person name="LaButti K."/>
            <person name="Lagendijk E.L."/>
            <person name="Lapidus A."/>
            <person name="Levasseur A."/>
            <person name="Lindquist E."/>
            <person name="Lipzen A."/>
            <person name="Logrieco A.F."/>
            <person name="MacCabe A."/>
            <person name="Maekelae M.R."/>
            <person name="Malavazi I."/>
            <person name="Melin P."/>
            <person name="Meyer V."/>
            <person name="Mielnichuk N."/>
            <person name="Miskei M."/>
            <person name="Molnar A.P."/>
            <person name="Mule G."/>
            <person name="Ngan C.Y."/>
            <person name="Orejas M."/>
            <person name="Orosz E."/>
            <person name="Ouedraogo J.P."/>
            <person name="Overkamp K.M."/>
            <person name="Park H.-S."/>
            <person name="Perrone G."/>
            <person name="Piumi F."/>
            <person name="Punt P.J."/>
            <person name="Ram A.F."/>
            <person name="Ramon A."/>
            <person name="Rauscher S."/>
            <person name="Record E."/>
            <person name="Riano-Pachon D.M."/>
            <person name="Robert V."/>
            <person name="Roehrig J."/>
            <person name="Ruller R."/>
            <person name="Salamov A."/>
            <person name="Salih N.S."/>
            <person name="Samson R.A."/>
            <person name="Sandor E."/>
            <person name="Sanguinetti M."/>
            <person name="Schuetze T."/>
            <person name="Sepcic K."/>
            <person name="Shelest E."/>
            <person name="Sherlock G."/>
            <person name="Sophianopoulou V."/>
            <person name="Squina F.M."/>
            <person name="Sun H."/>
            <person name="Susca A."/>
            <person name="Todd R.B."/>
            <person name="Tsang A."/>
            <person name="Unkles S.E."/>
            <person name="van de Wiele N."/>
            <person name="van Rossen-Uffink D."/>
            <person name="Oliveira J.V."/>
            <person name="Vesth T.C."/>
            <person name="Visser J."/>
            <person name="Yu J.-H."/>
            <person name="Zhou M."/>
            <person name="Andersen M.R."/>
            <person name="Archer D.B."/>
            <person name="Baker S.E."/>
            <person name="Benoit I."/>
            <person name="Brakhage A.A."/>
            <person name="Braus G.H."/>
            <person name="Fischer R."/>
            <person name="Frisvad J.C."/>
            <person name="Goldman G.H."/>
            <person name="Houbraken J."/>
            <person name="Oakley B."/>
            <person name="Pocsi I."/>
            <person name="Scazzocchio C."/>
            <person name="Seiboth B."/>
            <person name="vanKuyk P.A."/>
            <person name="Wortman J."/>
            <person name="Dyer P.S."/>
            <person name="Grigoriev I.V."/>
        </authorList>
    </citation>
    <scope>NUCLEOTIDE SEQUENCE [LARGE SCALE GENOMIC DNA]</scope>
    <source>
        <strain evidence="2">CBS 134.48</strain>
    </source>
</reference>
<dbReference type="Proteomes" id="UP000184304">
    <property type="component" value="Unassembled WGS sequence"/>
</dbReference>
<keyword evidence="2" id="KW-1185">Reference proteome</keyword>
<dbReference type="OrthoDB" id="1601230at2759"/>
<dbReference type="AlphaFoldDB" id="A0A1L9N462"/>